<evidence type="ECO:0000313" key="2">
    <source>
        <dbReference type="Proteomes" id="UP000789525"/>
    </source>
</evidence>
<name>A0ACA9N8I9_9GLOM</name>
<keyword evidence="2" id="KW-1185">Reference proteome</keyword>
<organism evidence="1 2">
    <name type="scientific">Acaulospora colombiana</name>
    <dbReference type="NCBI Taxonomy" id="27376"/>
    <lineage>
        <taxon>Eukaryota</taxon>
        <taxon>Fungi</taxon>
        <taxon>Fungi incertae sedis</taxon>
        <taxon>Mucoromycota</taxon>
        <taxon>Glomeromycotina</taxon>
        <taxon>Glomeromycetes</taxon>
        <taxon>Diversisporales</taxon>
        <taxon>Acaulosporaceae</taxon>
        <taxon>Acaulospora</taxon>
    </lineage>
</organism>
<evidence type="ECO:0000313" key="1">
    <source>
        <dbReference type="EMBL" id="CAG8639875.1"/>
    </source>
</evidence>
<dbReference type="Proteomes" id="UP000789525">
    <property type="component" value="Unassembled WGS sequence"/>
</dbReference>
<gene>
    <name evidence="1" type="ORF">ACOLOM_LOCUS7903</name>
</gene>
<sequence length="182" mass="19795">EATIRSLGINSGWRGHQTTPTPRTFLHFCPRTMSTKPVITVFLATGKTGGGTIDAILADGTYAARAVTRNPNSDAAKGKVQYNTAYLSPNCRLKLSLLEVLRPMLKYDKSVEGAYGVLGATDFWSSFMDEEKQGQNLVNAAKKAGVKHFIWVTLDHSGVPHFEQILGYGEPLASPPVCRTPN</sequence>
<dbReference type="EMBL" id="CAJVPT010019227">
    <property type="protein sequence ID" value="CAG8639875.1"/>
    <property type="molecule type" value="Genomic_DNA"/>
</dbReference>
<proteinExistence type="predicted"/>
<protein>
    <submittedName>
        <fullName evidence="1">3740_t:CDS:1</fullName>
    </submittedName>
</protein>
<feature type="non-terminal residue" evidence="1">
    <location>
        <position position="1"/>
    </location>
</feature>
<reference evidence="1" key="1">
    <citation type="submission" date="2021-06" db="EMBL/GenBank/DDBJ databases">
        <authorList>
            <person name="Kallberg Y."/>
            <person name="Tangrot J."/>
            <person name="Rosling A."/>
        </authorList>
    </citation>
    <scope>NUCLEOTIDE SEQUENCE</scope>
    <source>
        <strain evidence="1">CL356</strain>
    </source>
</reference>
<accession>A0ACA9N8I9</accession>
<comment type="caution">
    <text evidence="1">The sequence shown here is derived from an EMBL/GenBank/DDBJ whole genome shotgun (WGS) entry which is preliminary data.</text>
</comment>